<protein>
    <recommendedName>
        <fullName evidence="3">Asp23/Gls24 family envelope stress response protein</fullName>
    </recommendedName>
</protein>
<dbReference type="EMBL" id="JXZB01000002">
    <property type="protein sequence ID" value="KIQ64550.1"/>
    <property type="molecule type" value="Genomic_DNA"/>
</dbReference>
<evidence type="ECO:0000313" key="2">
    <source>
        <dbReference type="Proteomes" id="UP000032066"/>
    </source>
</evidence>
<gene>
    <name evidence="1" type="ORF">TR51_09780</name>
</gene>
<proteinExistence type="predicted"/>
<dbReference type="Proteomes" id="UP000032066">
    <property type="component" value="Unassembled WGS sequence"/>
</dbReference>
<sequence length="115" mass="12276">MMAVPGAVAAPPAQRGSEQIADRVYRRIAARAAADALAPAWRPRPEPVPQPRASALYTHGRVRLTLHVELPFPCDVAMLARTVRDAACARVAELTGTPVASAEVIVDRLHPAGLR</sequence>
<reference evidence="1 2" key="1">
    <citation type="submission" date="2015-02" db="EMBL/GenBank/DDBJ databases">
        <title>Draft genome sequence of Kitasatospora griseola MF730-N6, a bafilomycin, terpentecin and satosporin producer.</title>
        <authorList>
            <person name="Arens J.C."/>
            <person name="Haltli B."/>
            <person name="Kerr R.G."/>
        </authorList>
    </citation>
    <scope>NUCLEOTIDE SEQUENCE [LARGE SCALE GENOMIC DNA]</scope>
    <source>
        <strain evidence="1 2">MF730-N6</strain>
    </source>
</reference>
<organism evidence="1 2">
    <name type="scientific">Kitasatospora griseola</name>
    <name type="common">Streptomyces griseolosporeus</name>
    <dbReference type="NCBI Taxonomy" id="2064"/>
    <lineage>
        <taxon>Bacteria</taxon>
        <taxon>Bacillati</taxon>
        <taxon>Actinomycetota</taxon>
        <taxon>Actinomycetes</taxon>
        <taxon>Kitasatosporales</taxon>
        <taxon>Streptomycetaceae</taxon>
        <taxon>Kitasatospora</taxon>
    </lineage>
</organism>
<comment type="caution">
    <text evidence="1">The sequence shown here is derived from an EMBL/GenBank/DDBJ whole genome shotgun (WGS) entry which is preliminary data.</text>
</comment>
<keyword evidence="2" id="KW-1185">Reference proteome</keyword>
<evidence type="ECO:0000313" key="1">
    <source>
        <dbReference type="EMBL" id="KIQ64550.1"/>
    </source>
</evidence>
<dbReference type="AlphaFoldDB" id="A0A0D0N8K2"/>
<accession>A0A0D0N8K2</accession>
<name>A0A0D0N8K2_KITGR</name>
<evidence type="ECO:0008006" key="3">
    <source>
        <dbReference type="Google" id="ProtNLM"/>
    </source>
</evidence>
<dbReference type="PATRIC" id="fig|2064.6.peg.2077"/>